<dbReference type="InterPro" id="IPR011990">
    <property type="entry name" value="TPR-like_helical_dom_sf"/>
</dbReference>
<dbReference type="SUPFAM" id="SSF47413">
    <property type="entry name" value="lambda repressor-like DNA-binding domains"/>
    <property type="match status" value="1"/>
</dbReference>
<evidence type="ECO:0000259" key="2">
    <source>
        <dbReference type="PROSITE" id="PS50943"/>
    </source>
</evidence>
<keyword evidence="4" id="KW-1185">Reference proteome</keyword>
<dbReference type="InterPro" id="IPR001387">
    <property type="entry name" value="Cro/C1-type_HTH"/>
</dbReference>
<organism evidence="3 4">
    <name type="scientific">Metabacillus malikii</name>
    <dbReference type="NCBI Taxonomy" id="1504265"/>
    <lineage>
        <taxon>Bacteria</taxon>
        <taxon>Bacillati</taxon>
        <taxon>Bacillota</taxon>
        <taxon>Bacilli</taxon>
        <taxon>Bacillales</taxon>
        <taxon>Bacillaceae</taxon>
        <taxon>Metabacillus</taxon>
    </lineage>
</organism>
<evidence type="ECO:0000313" key="4">
    <source>
        <dbReference type="Proteomes" id="UP001234495"/>
    </source>
</evidence>
<proteinExistence type="predicted"/>
<dbReference type="Pfam" id="PF01381">
    <property type="entry name" value="HTH_3"/>
    <property type="match status" value="1"/>
</dbReference>
<reference evidence="3 4" key="1">
    <citation type="submission" date="2023-07" db="EMBL/GenBank/DDBJ databases">
        <title>Genomic Encyclopedia of Type Strains, Phase IV (KMG-IV): sequencing the most valuable type-strain genomes for metagenomic binning, comparative biology and taxonomic classification.</title>
        <authorList>
            <person name="Goeker M."/>
        </authorList>
    </citation>
    <scope>NUCLEOTIDE SEQUENCE [LARGE SCALE GENOMIC DNA]</scope>
    <source>
        <strain evidence="3 4">DSM 29005</strain>
    </source>
</reference>
<dbReference type="PANTHER" id="PTHR37038:SF14">
    <property type="entry name" value="TRANSCRIPTIONAL ACTIVATOR"/>
    <property type="match status" value="1"/>
</dbReference>
<dbReference type="Gene3D" id="1.25.40.10">
    <property type="entry name" value="Tetratricopeptide repeat domain"/>
    <property type="match status" value="1"/>
</dbReference>
<sequence>MKKQIPRHNELGIKIREARKSKGLTLGELAKGICSLGKMSNIENGHVSVTSKELEKFCEKLDIPPNFFADPNIEEKIKELDTLKLKILDYITFKNWKFVKQQLEIFQDKIYTYQIQTREIDYDFLSAIYYYETKQYILAETFTTKVISNTEENNYNLRLKIKAYNLLATIYFHQKKSAKSISFLDEALKLSKDSPTITKEERDNIYFNRAILYLYIGLSGQAIRSLNKVNHYLISPLQTEYVKLLISYTEDNEIEEMKEKLFQLREKLQQTNDKEGILRGWALTAYSDLADKPSSILMKQWKDEFFADIESISNDHQEQTLALLQLGVYVCLKNNVDQEIIKSLIDKSADLAQTVQDANLLAKNYYIMAKYEIQYKQDNNIALSYFEQALQILGEVDESLLKADILFEISTLKQVNNDAMDALKLYHSHMEGNFLFTHFHELTLPKLLY</sequence>
<dbReference type="PROSITE" id="PS50943">
    <property type="entry name" value="HTH_CROC1"/>
    <property type="match status" value="1"/>
</dbReference>
<dbReference type="SUPFAM" id="SSF48452">
    <property type="entry name" value="TPR-like"/>
    <property type="match status" value="1"/>
</dbReference>
<feature type="repeat" description="TPR" evidence="1">
    <location>
        <begin position="161"/>
        <end position="194"/>
    </location>
</feature>
<dbReference type="Proteomes" id="UP001234495">
    <property type="component" value="Unassembled WGS sequence"/>
</dbReference>
<dbReference type="PROSITE" id="PS50005">
    <property type="entry name" value="TPR"/>
    <property type="match status" value="1"/>
</dbReference>
<evidence type="ECO:0000256" key="1">
    <source>
        <dbReference type="PROSITE-ProRule" id="PRU00339"/>
    </source>
</evidence>
<feature type="domain" description="HTH cro/C1-type" evidence="2">
    <location>
        <begin position="15"/>
        <end position="68"/>
    </location>
</feature>
<dbReference type="Gene3D" id="1.10.260.40">
    <property type="entry name" value="lambda repressor-like DNA-binding domains"/>
    <property type="match status" value="1"/>
</dbReference>
<name>A0ABT9ZMM9_9BACI</name>
<dbReference type="InterPro" id="IPR010982">
    <property type="entry name" value="Lambda_DNA-bd_dom_sf"/>
</dbReference>
<protein>
    <submittedName>
        <fullName evidence="3">Transcriptional regulator with XRE-family HTH domain</fullName>
    </submittedName>
</protein>
<dbReference type="InterPro" id="IPR053163">
    <property type="entry name" value="HTH-type_regulator_Rgg"/>
</dbReference>
<dbReference type="SMART" id="SM00530">
    <property type="entry name" value="HTH_XRE"/>
    <property type="match status" value="1"/>
</dbReference>
<dbReference type="SMART" id="SM00028">
    <property type="entry name" value="TPR"/>
    <property type="match status" value="1"/>
</dbReference>
<gene>
    <name evidence="3" type="ORF">J2S19_004898</name>
</gene>
<dbReference type="RefSeq" id="WP_307347055.1">
    <property type="nucleotide sequence ID" value="NZ_JAUSUD010000045.1"/>
</dbReference>
<dbReference type="EMBL" id="JAUSUD010000045">
    <property type="protein sequence ID" value="MDQ0233551.1"/>
    <property type="molecule type" value="Genomic_DNA"/>
</dbReference>
<keyword evidence="1" id="KW-0802">TPR repeat</keyword>
<accession>A0ABT9ZMM9</accession>
<dbReference type="CDD" id="cd00093">
    <property type="entry name" value="HTH_XRE"/>
    <property type="match status" value="1"/>
</dbReference>
<comment type="caution">
    <text evidence="3">The sequence shown here is derived from an EMBL/GenBank/DDBJ whole genome shotgun (WGS) entry which is preliminary data.</text>
</comment>
<dbReference type="PANTHER" id="PTHR37038">
    <property type="entry name" value="TRANSCRIPTIONAL REGULATOR-RELATED"/>
    <property type="match status" value="1"/>
</dbReference>
<evidence type="ECO:0000313" key="3">
    <source>
        <dbReference type="EMBL" id="MDQ0233551.1"/>
    </source>
</evidence>
<dbReference type="InterPro" id="IPR019734">
    <property type="entry name" value="TPR_rpt"/>
</dbReference>